<accession>A0A6L9MRU6</accession>
<dbReference type="Proteomes" id="UP000478837">
    <property type="component" value="Unassembled WGS sequence"/>
</dbReference>
<gene>
    <name evidence="1" type="ORF">GTW09_05345</name>
</gene>
<evidence type="ECO:0000313" key="2">
    <source>
        <dbReference type="Proteomes" id="UP000478837"/>
    </source>
</evidence>
<reference evidence="1 2" key="1">
    <citation type="submission" date="2020-01" db="EMBL/GenBank/DDBJ databases">
        <title>Genomes of bacteria type strains.</title>
        <authorList>
            <person name="Chen J."/>
            <person name="Zhu S."/>
            <person name="Yang J."/>
        </authorList>
    </citation>
    <scope>NUCLEOTIDE SEQUENCE [LARGE SCALE GENOMIC DNA]</scope>
    <source>
        <strain evidence="1 2">LMG 22958</strain>
    </source>
</reference>
<proteinExistence type="predicted"/>
<comment type="caution">
    <text evidence="1">The sequence shown here is derived from an EMBL/GenBank/DDBJ whole genome shotgun (WGS) entry which is preliminary data.</text>
</comment>
<name>A0A6L9MRU6_9ALTE</name>
<keyword evidence="2" id="KW-1185">Reference proteome</keyword>
<organism evidence="1 2">
    <name type="scientific">Alteromonas hispanica</name>
    <dbReference type="NCBI Taxonomy" id="315421"/>
    <lineage>
        <taxon>Bacteria</taxon>
        <taxon>Pseudomonadati</taxon>
        <taxon>Pseudomonadota</taxon>
        <taxon>Gammaproteobacteria</taxon>
        <taxon>Alteromonadales</taxon>
        <taxon>Alteromonadaceae</taxon>
        <taxon>Alteromonas/Salinimonas group</taxon>
        <taxon>Alteromonas</taxon>
    </lineage>
</organism>
<sequence>MFTFSAVIYNGNKQILIRHDCKTDTEFSDYLESQYGCHVCLWSNKELSESTLANIAAAKKVQ</sequence>
<evidence type="ECO:0000313" key="1">
    <source>
        <dbReference type="EMBL" id="NDW20934.1"/>
    </source>
</evidence>
<dbReference type="RefSeq" id="WP_163110617.1">
    <property type="nucleotide sequence ID" value="NZ_JAAAWP010000002.1"/>
</dbReference>
<dbReference type="EMBL" id="JAAAWP010000002">
    <property type="protein sequence ID" value="NDW20934.1"/>
    <property type="molecule type" value="Genomic_DNA"/>
</dbReference>
<protein>
    <submittedName>
        <fullName evidence="1">Uncharacterized protein</fullName>
    </submittedName>
</protein>
<dbReference type="AlphaFoldDB" id="A0A6L9MRU6"/>